<dbReference type="RefSeq" id="WP_147847397.1">
    <property type="nucleotide sequence ID" value="NZ_VDUZ01000012.1"/>
</dbReference>
<dbReference type="PANTHER" id="PTHR42929:SF1">
    <property type="entry name" value="INNER MEMBRANE ABC TRANSPORTER PERMEASE PROTEIN YDCU-RELATED"/>
    <property type="match status" value="1"/>
</dbReference>
<dbReference type="EMBL" id="VDUZ01000012">
    <property type="protein sequence ID" value="TXL76036.1"/>
    <property type="molecule type" value="Genomic_DNA"/>
</dbReference>
<keyword evidence="6 8" id="KW-1133">Transmembrane helix</keyword>
<organism evidence="10 11">
    <name type="scientific">Vineibacter terrae</name>
    <dbReference type="NCBI Taxonomy" id="2586908"/>
    <lineage>
        <taxon>Bacteria</taxon>
        <taxon>Pseudomonadati</taxon>
        <taxon>Pseudomonadota</taxon>
        <taxon>Alphaproteobacteria</taxon>
        <taxon>Hyphomicrobiales</taxon>
        <taxon>Vineibacter</taxon>
    </lineage>
</organism>
<evidence type="ECO:0000256" key="8">
    <source>
        <dbReference type="RuleBase" id="RU363032"/>
    </source>
</evidence>
<evidence type="ECO:0000256" key="3">
    <source>
        <dbReference type="ARBA" id="ARBA00022448"/>
    </source>
</evidence>
<feature type="transmembrane region" description="Helical" evidence="8">
    <location>
        <begin position="96"/>
        <end position="112"/>
    </location>
</feature>
<dbReference type="GO" id="GO:0005886">
    <property type="term" value="C:plasma membrane"/>
    <property type="evidence" value="ECO:0007669"/>
    <property type="project" value="UniProtKB-SubCell"/>
</dbReference>
<name>A0A5C8PNB8_9HYPH</name>
<evidence type="ECO:0000256" key="1">
    <source>
        <dbReference type="ARBA" id="ARBA00004651"/>
    </source>
</evidence>
<keyword evidence="7 8" id="KW-0472">Membrane</keyword>
<evidence type="ECO:0000256" key="6">
    <source>
        <dbReference type="ARBA" id="ARBA00022989"/>
    </source>
</evidence>
<proteinExistence type="inferred from homology"/>
<sequence length="281" mass="31071">MRAKVSTVLAFLAAPKLWLIIFFILPMMTMVLYSFWRVADYQIVADFTLRNYQKIGGNLYVNVFLSTIRLSLYVTALSLLIGYPVAYFLARKVRRFRLTLLLLVILPLWTSYLVRTYAWMLILGTQGVVNQALMSLGLIDAPFTALLYSDVAVTIALVHIYMPYLILPLYAVLEKIDPSVLEAAWDLGGGRLRTFLSVILPLSLPGIASGCLFVFIPSMGAFVTPELLGGTRSIMIGSIIAQQFGVAYEYPFGSAMALVLMGLIFAAAAATLRYGRPRGTA</sequence>
<evidence type="ECO:0000259" key="9">
    <source>
        <dbReference type="PROSITE" id="PS50928"/>
    </source>
</evidence>
<evidence type="ECO:0000313" key="10">
    <source>
        <dbReference type="EMBL" id="TXL76036.1"/>
    </source>
</evidence>
<evidence type="ECO:0000256" key="4">
    <source>
        <dbReference type="ARBA" id="ARBA00022475"/>
    </source>
</evidence>
<dbReference type="InterPro" id="IPR035906">
    <property type="entry name" value="MetI-like_sf"/>
</dbReference>
<comment type="caution">
    <text evidence="10">The sequence shown here is derived from an EMBL/GenBank/DDBJ whole genome shotgun (WGS) entry which is preliminary data.</text>
</comment>
<dbReference type="SUPFAM" id="SSF161098">
    <property type="entry name" value="MetI-like"/>
    <property type="match status" value="1"/>
</dbReference>
<accession>A0A5C8PNB8</accession>
<feature type="transmembrane region" description="Helical" evidence="8">
    <location>
        <begin position="252"/>
        <end position="272"/>
    </location>
</feature>
<dbReference type="OrthoDB" id="7915284at2"/>
<dbReference type="Proteomes" id="UP000321638">
    <property type="component" value="Unassembled WGS sequence"/>
</dbReference>
<protein>
    <submittedName>
        <fullName evidence="10">ABC transporter permease</fullName>
    </submittedName>
</protein>
<feature type="domain" description="ABC transmembrane type-1" evidence="9">
    <location>
        <begin position="64"/>
        <end position="273"/>
    </location>
</feature>
<dbReference type="Pfam" id="PF00528">
    <property type="entry name" value="BPD_transp_1"/>
    <property type="match status" value="1"/>
</dbReference>
<dbReference type="InterPro" id="IPR000515">
    <property type="entry name" value="MetI-like"/>
</dbReference>
<evidence type="ECO:0000256" key="7">
    <source>
        <dbReference type="ARBA" id="ARBA00023136"/>
    </source>
</evidence>
<dbReference type="AlphaFoldDB" id="A0A5C8PNB8"/>
<reference evidence="10 11" key="1">
    <citation type="submission" date="2019-06" db="EMBL/GenBank/DDBJ databases">
        <title>New taxonomy in bacterial strain CC-CFT640, isolated from vineyard.</title>
        <authorList>
            <person name="Lin S.-Y."/>
            <person name="Tsai C.-F."/>
            <person name="Young C.-C."/>
        </authorList>
    </citation>
    <scope>NUCLEOTIDE SEQUENCE [LARGE SCALE GENOMIC DNA]</scope>
    <source>
        <strain evidence="10 11">CC-CFT640</strain>
    </source>
</reference>
<keyword evidence="5 8" id="KW-0812">Transmembrane</keyword>
<feature type="transmembrane region" description="Helical" evidence="8">
    <location>
        <begin position="151"/>
        <end position="173"/>
    </location>
</feature>
<comment type="subcellular location">
    <subcellularLocation>
        <location evidence="1 8">Cell membrane</location>
        <topology evidence="1 8">Multi-pass membrane protein</topology>
    </subcellularLocation>
</comment>
<evidence type="ECO:0000313" key="11">
    <source>
        <dbReference type="Proteomes" id="UP000321638"/>
    </source>
</evidence>
<feature type="transmembrane region" description="Helical" evidence="8">
    <location>
        <begin position="193"/>
        <end position="215"/>
    </location>
</feature>
<comment type="similarity">
    <text evidence="2">Belongs to the binding-protein-dependent transport system permease family. CysTW subfamily.</text>
</comment>
<feature type="transmembrane region" description="Helical" evidence="8">
    <location>
        <begin position="70"/>
        <end position="89"/>
    </location>
</feature>
<dbReference type="GO" id="GO:0055085">
    <property type="term" value="P:transmembrane transport"/>
    <property type="evidence" value="ECO:0007669"/>
    <property type="project" value="InterPro"/>
</dbReference>
<evidence type="ECO:0000256" key="5">
    <source>
        <dbReference type="ARBA" id="ARBA00022692"/>
    </source>
</evidence>
<dbReference type="PANTHER" id="PTHR42929">
    <property type="entry name" value="INNER MEMBRANE ABC TRANSPORTER PERMEASE PROTEIN YDCU-RELATED-RELATED"/>
    <property type="match status" value="1"/>
</dbReference>
<keyword evidence="11" id="KW-1185">Reference proteome</keyword>
<feature type="transmembrane region" description="Helical" evidence="8">
    <location>
        <begin position="7"/>
        <end position="36"/>
    </location>
</feature>
<dbReference type="CDD" id="cd06261">
    <property type="entry name" value="TM_PBP2"/>
    <property type="match status" value="1"/>
</dbReference>
<gene>
    <name evidence="10" type="ORF">FHP25_13170</name>
</gene>
<keyword evidence="4" id="KW-1003">Cell membrane</keyword>
<dbReference type="Gene3D" id="1.10.3720.10">
    <property type="entry name" value="MetI-like"/>
    <property type="match status" value="1"/>
</dbReference>
<evidence type="ECO:0000256" key="2">
    <source>
        <dbReference type="ARBA" id="ARBA00007069"/>
    </source>
</evidence>
<dbReference type="PROSITE" id="PS50928">
    <property type="entry name" value="ABC_TM1"/>
    <property type="match status" value="1"/>
</dbReference>
<keyword evidence="3 8" id="KW-0813">Transport</keyword>